<feature type="domain" description="ABC transporter" evidence="9">
    <location>
        <begin position="53"/>
        <end position="308"/>
    </location>
</feature>
<proteinExistence type="predicted"/>
<dbReference type="InterPro" id="IPR027417">
    <property type="entry name" value="P-loop_NTPase"/>
</dbReference>
<feature type="domain" description="ABC transporter" evidence="9">
    <location>
        <begin position="725"/>
        <end position="970"/>
    </location>
</feature>
<dbReference type="STRING" id="106004.A0A1Y2ETY3"/>
<keyword evidence="10" id="KW-0378">Hydrolase</keyword>
<dbReference type="Proteomes" id="UP000193467">
    <property type="component" value="Unassembled WGS sequence"/>
</dbReference>
<dbReference type="Gene3D" id="3.40.50.300">
    <property type="entry name" value="P-loop containing nucleotide triphosphate hydrolases"/>
    <property type="match status" value="2"/>
</dbReference>
<protein>
    <submittedName>
        <fullName evidence="10">p-loop containing nucleoside triphosphate hydrolase protein</fullName>
    </submittedName>
</protein>
<dbReference type="PANTHER" id="PTHR48041">
    <property type="entry name" value="ABC TRANSPORTER G FAMILY MEMBER 28"/>
    <property type="match status" value="1"/>
</dbReference>
<accession>A0A1Y2ETY3</accession>
<feature type="transmembrane region" description="Helical" evidence="8">
    <location>
        <begin position="1063"/>
        <end position="1084"/>
    </location>
</feature>
<reference evidence="10 11" key="1">
    <citation type="submission" date="2016-07" db="EMBL/GenBank/DDBJ databases">
        <title>Pervasive Adenine N6-methylation of Active Genes in Fungi.</title>
        <authorList>
            <consortium name="DOE Joint Genome Institute"/>
            <person name="Mondo S.J."/>
            <person name="Dannebaum R.O."/>
            <person name="Kuo R.C."/>
            <person name="Labutti K."/>
            <person name="Haridas S."/>
            <person name="Kuo A."/>
            <person name="Salamov A."/>
            <person name="Ahrendt S.R."/>
            <person name="Lipzen A."/>
            <person name="Sullivan W."/>
            <person name="Andreopoulos W.B."/>
            <person name="Clum A."/>
            <person name="Lindquist E."/>
            <person name="Daum C."/>
            <person name="Ramamoorthy G.K."/>
            <person name="Gryganskyi A."/>
            <person name="Culley D."/>
            <person name="Magnuson J.K."/>
            <person name="James T.Y."/>
            <person name="O'Malley M.A."/>
            <person name="Stajich J.E."/>
            <person name="Spatafora J.W."/>
            <person name="Visel A."/>
            <person name="Grigoriev I.V."/>
        </authorList>
    </citation>
    <scope>NUCLEOTIDE SEQUENCE [LARGE SCALE GENOMIC DNA]</scope>
    <source>
        <strain evidence="10 11">62-1032</strain>
    </source>
</reference>
<evidence type="ECO:0000313" key="10">
    <source>
        <dbReference type="EMBL" id="ORY74754.1"/>
    </source>
</evidence>
<feature type="transmembrane region" description="Helical" evidence="8">
    <location>
        <begin position="431"/>
        <end position="451"/>
    </location>
</feature>
<dbReference type="InterPro" id="IPR003439">
    <property type="entry name" value="ABC_transporter-like_ATP-bd"/>
</dbReference>
<dbReference type="Pfam" id="PF19055">
    <property type="entry name" value="ABC2_membrane_7"/>
    <property type="match status" value="2"/>
</dbReference>
<keyword evidence="2" id="KW-0813">Transport</keyword>
<feature type="transmembrane region" description="Helical" evidence="8">
    <location>
        <begin position="471"/>
        <end position="491"/>
    </location>
</feature>
<evidence type="ECO:0000256" key="6">
    <source>
        <dbReference type="ARBA" id="ARBA00022989"/>
    </source>
</evidence>
<evidence type="ECO:0000256" key="8">
    <source>
        <dbReference type="SAM" id="Phobius"/>
    </source>
</evidence>
<dbReference type="InterPro" id="IPR043926">
    <property type="entry name" value="ABCG_dom"/>
</dbReference>
<feature type="transmembrane region" description="Helical" evidence="8">
    <location>
        <begin position="1136"/>
        <end position="1162"/>
    </location>
</feature>
<evidence type="ECO:0000259" key="9">
    <source>
        <dbReference type="PROSITE" id="PS50893"/>
    </source>
</evidence>
<feature type="transmembrane region" description="Helical" evidence="8">
    <location>
        <begin position="576"/>
        <end position="600"/>
    </location>
</feature>
<dbReference type="Pfam" id="PF00005">
    <property type="entry name" value="ABC_tran"/>
    <property type="match status" value="2"/>
</dbReference>
<dbReference type="PROSITE" id="PS00211">
    <property type="entry name" value="ABC_TRANSPORTER_1"/>
    <property type="match status" value="2"/>
</dbReference>
<keyword evidence="7 8" id="KW-0472">Membrane</keyword>
<evidence type="ECO:0000256" key="1">
    <source>
        <dbReference type="ARBA" id="ARBA00004141"/>
    </source>
</evidence>
<comment type="caution">
    <text evidence="10">The sequence shown here is derived from an EMBL/GenBank/DDBJ whole genome shotgun (WGS) entry which is preliminary data.</text>
</comment>
<dbReference type="PROSITE" id="PS50893">
    <property type="entry name" value="ABC_TRANSPORTER_2"/>
    <property type="match status" value="2"/>
</dbReference>
<sequence length="1336" mass="145916">MDEKQLTNESLLSALKAPPRYRVEVRDFTIAAPPPAWKIPLAIPITVPSSIQRRLTKDKRAGEPRELVRNASLVVEPGEVVALIGGSGSGKTTLLHAIAQRETNLIYTGSVDYIPSSRIRHSTAFEDRRPSVAAPPKAARQLVGFVAQSDSLLPYLTVRETLTVAAQLRLPTTVDSRTRSAIVEETLTELGLSEVADVLVGGSFRKGISGGEKRRLTIACTLVCLPSILVLDEPTTGLDSFTAHALLVTLKQLAGRGRAVVLSIHQPRSDAFGLLNKIVLLSQGSVVYSGQRSELLAHFSSLGHSPPEQVNPLDWIVDISSVDTREDEAEELSRERVGCLVRAWRERELTGNLEIEEQGSHVNSRPRVLSTTRLPISSAEDVESGIKRVVSSSSSMGEEKAHQHRPNAFLQTRILTARGLRNVARNWGQSAGFFLQAILIGVGMGLAFLNPPETPAGIQSLKTLVYQSTPAFFYLSIVVYVFLLCEELVIFDREREDHLYKTLPATLAIFLSALPLAILAPTIYAILIYFMGGFRRDDLAVNLLSFIAQCILQQLCALVYALLCASINRAFSQASLLANGFSIVFILTAGYLITDVPIWISWARWLSPYFYGFMWIGRTQFIGRTFACDGVVGPARNACSGEGVLLGLRFHLATPLYVYPLGLLGFLLVTFTLATLLLEFAHVGGVQHASADSKTFKEKATARESEAIPQREGVDVKIEHLGLTVSSRSLLRRGDDGEKVILADVETVFPRGQVSALLGPSGAGKSSLLQILAGQLSSGLTSNFSTSGSVHLNDHPLGPSTAAFIAFVQQEDDHHLPSITVRETLHYAARLRLRGKTKAQCEARAEEVMRMLGLKLCADNVVGGELIKGISGGEKRRLSLAIQLLSDPSVLIADEPLSGLDSFTARNVMQTLKDLASTGRTIIVSVHQPRGDIWVMFDNVLLLAKGGITAFSGPRSAILKTFEAVGESCPLHHNPADFILDTISVDYRSTAATESSKARVDRIINAWRDRKQVEASEGRSSDQEKTSTSTGVSFKRRSAPLIVAFPVVLNRSALNLWRGKDALVARIMNPPFLALLFWIFFARLSYGPSSAQDRVGLLQQTTAMPFVGMLSCLSIFPQEKRLFLYEWSSSARQSTLTFLAAYSAQEALSSLVSSLLYTVIFVYGMNLQQSARIFVEYWICTFSLLSFGESVGVSHSKSLYVDPLLIRSPTQIIFASFFESGGLAVAVTSSFITMVSQLNGIISVTLPFWLQVIGWVSPMKPQARLQLINEMKGLVFDCTDAEVQSGACIATTGEQLLSTFSIAPEGTEKYLGLLLMLVVLWRMLAWGALQLKTLSV</sequence>
<dbReference type="Pfam" id="PF01061">
    <property type="entry name" value="ABC2_membrane"/>
    <property type="match status" value="2"/>
</dbReference>
<feature type="transmembrane region" description="Helical" evidence="8">
    <location>
        <begin position="1212"/>
        <end position="1231"/>
    </location>
</feature>
<dbReference type="PANTHER" id="PTHR48041:SF91">
    <property type="entry name" value="ABC TRANSPORTER G FAMILY MEMBER 28"/>
    <property type="match status" value="1"/>
</dbReference>
<dbReference type="InParanoid" id="A0A1Y2ETY3"/>
<evidence type="ECO:0000256" key="5">
    <source>
        <dbReference type="ARBA" id="ARBA00022840"/>
    </source>
</evidence>
<dbReference type="EMBL" id="MCGR01000040">
    <property type="protein sequence ID" value="ORY74754.1"/>
    <property type="molecule type" value="Genomic_DNA"/>
</dbReference>
<dbReference type="GO" id="GO:0016887">
    <property type="term" value="F:ATP hydrolysis activity"/>
    <property type="evidence" value="ECO:0007669"/>
    <property type="project" value="InterPro"/>
</dbReference>
<feature type="transmembrane region" description="Helical" evidence="8">
    <location>
        <begin position="1310"/>
        <end position="1329"/>
    </location>
</feature>
<keyword evidence="5" id="KW-0067">ATP-binding</keyword>
<feature type="transmembrane region" description="Helical" evidence="8">
    <location>
        <begin position="656"/>
        <end position="678"/>
    </location>
</feature>
<comment type="subcellular location">
    <subcellularLocation>
        <location evidence="1">Membrane</location>
        <topology evidence="1">Multi-pass membrane protein</topology>
    </subcellularLocation>
</comment>
<dbReference type="InterPro" id="IPR017871">
    <property type="entry name" value="ABC_transporter-like_CS"/>
</dbReference>
<evidence type="ECO:0000256" key="3">
    <source>
        <dbReference type="ARBA" id="ARBA00022692"/>
    </source>
</evidence>
<keyword evidence="3 8" id="KW-0812">Transmembrane</keyword>
<dbReference type="InterPro" id="IPR003593">
    <property type="entry name" value="AAA+_ATPase"/>
</dbReference>
<feature type="transmembrane region" description="Helical" evidence="8">
    <location>
        <begin position="1174"/>
        <end position="1192"/>
    </location>
</feature>
<dbReference type="InterPro" id="IPR050352">
    <property type="entry name" value="ABCG_transporters"/>
</dbReference>
<name>A0A1Y2ETY3_9BASI</name>
<gene>
    <name evidence="10" type="ORF">BCR35DRAFT_306566</name>
</gene>
<evidence type="ECO:0000256" key="4">
    <source>
        <dbReference type="ARBA" id="ARBA00022741"/>
    </source>
</evidence>
<dbReference type="SUPFAM" id="SSF52540">
    <property type="entry name" value="P-loop containing nucleoside triphosphate hydrolases"/>
    <property type="match status" value="2"/>
</dbReference>
<dbReference type="InterPro" id="IPR013525">
    <property type="entry name" value="ABC2_TM"/>
</dbReference>
<feature type="transmembrane region" description="Helical" evidence="8">
    <location>
        <begin position="543"/>
        <end position="564"/>
    </location>
</feature>
<feature type="transmembrane region" description="Helical" evidence="8">
    <location>
        <begin position="503"/>
        <end position="531"/>
    </location>
</feature>
<dbReference type="GO" id="GO:0016020">
    <property type="term" value="C:membrane"/>
    <property type="evidence" value="ECO:0007669"/>
    <property type="project" value="UniProtKB-SubCell"/>
</dbReference>
<dbReference type="SMART" id="SM00382">
    <property type="entry name" value="AAA"/>
    <property type="match status" value="2"/>
</dbReference>
<evidence type="ECO:0000256" key="2">
    <source>
        <dbReference type="ARBA" id="ARBA00022448"/>
    </source>
</evidence>
<organism evidence="10 11">
    <name type="scientific">Leucosporidium creatinivorum</name>
    <dbReference type="NCBI Taxonomy" id="106004"/>
    <lineage>
        <taxon>Eukaryota</taxon>
        <taxon>Fungi</taxon>
        <taxon>Dikarya</taxon>
        <taxon>Basidiomycota</taxon>
        <taxon>Pucciniomycotina</taxon>
        <taxon>Microbotryomycetes</taxon>
        <taxon>Leucosporidiales</taxon>
        <taxon>Leucosporidium</taxon>
    </lineage>
</organism>
<evidence type="ECO:0000256" key="7">
    <source>
        <dbReference type="ARBA" id="ARBA00023136"/>
    </source>
</evidence>
<keyword evidence="11" id="KW-1185">Reference proteome</keyword>
<keyword evidence="4" id="KW-0547">Nucleotide-binding</keyword>
<dbReference type="OrthoDB" id="66620at2759"/>
<evidence type="ECO:0000313" key="11">
    <source>
        <dbReference type="Proteomes" id="UP000193467"/>
    </source>
</evidence>
<dbReference type="GO" id="GO:0140359">
    <property type="term" value="F:ABC-type transporter activity"/>
    <property type="evidence" value="ECO:0007669"/>
    <property type="project" value="InterPro"/>
</dbReference>
<dbReference type="GO" id="GO:0005524">
    <property type="term" value="F:ATP binding"/>
    <property type="evidence" value="ECO:0007669"/>
    <property type="project" value="UniProtKB-KW"/>
</dbReference>
<keyword evidence="6 8" id="KW-1133">Transmembrane helix</keyword>